<proteinExistence type="predicted"/>
<dbReference type="InterPro" id="IPR002201">
    <property type="entry name" value="Glyco_trans_9"/>
</dbReference>
<dbReference type="GO" id="GO:0005829">
    <property type="term" value="C:cytosol"/>
    <property type="evidence" value="ECO:0007669"/>
    <property type="project" value="TreeGrafter"/>
</dbReference>
<evidence type="ECO:0000256" key="1">
    <source>
        <dbReference type="ARBA" id="ARBA00022676"/>
    </source>
</evidence>
<keyword evidence="2 3" id="KW-0808">Transferase</keyword>
<dbReference type="CDD" id="cd03789">
    <property type="entry name" value="GT9_LPS_heptosyltransferase"/>
    <property type="match status" value="1"/>
</dbReference>
<dbReference type="SUPFAM" id="SSF53756">
    <property type="entry name" value="UDP-Glycosyltransferase/glycogen phosphorylase"/>
    <property type="match status" value="1"/>
</dbReference>
<geneLocation type="plasmid" evidence="3 4">
    <name>pILYOP01</name>
</geneLocation>
<evidence type="ECO:0000313" key="4">
    <source>
        <dbReference type="Proteomes" id="UP000006875"/>
    </source>
</evidence>
<dbReference type="Pfam" id="PF01075">
    <property type="entry name" value="Glyco_transf_9"/>
    <property type="match status" value="1"/>
</dbReference>
<keyword evidence="3" id="KW-0614">Plasmid</keyword>
<name>E3HD37_ILYPC</name>
<dbReference type="AlphaFoldDB" id="E3HD37"/>
<sequence>MLSKINRVLQDWFRPKRLAIGRYFWDRKDNKIENIDMDKVKKILFLRYDGKIGDMIINTFMFREIKKVYPDIEIGVVARGANRQVIENNPNVDKIYEYDKNSKKIKSLAKKIKEENYDLLIDFSEILRVKQMMFISLCGAKQNIGINKNGWNIFDVSLDYKEEKKHITNRYSKVLELFNINNADISYDIYLTIEQDKMGENFRKNIPQKKLVALNPYGASKYRTFNTEKILEIGRKVLSDSESALTFIFSPDKKKEIEIFVKELGERVYLCEEAIDIMDSAAILKYSDLIITTDTSIVHLGVALDKNMITVYRSDEGTREHNSLVWGPNSDKVSIIYSDPNFIEGEEADINRFEFKI</sequence>
<protein>
    <submittedName>
        <fullName evidence="3">Glycosyl transferase family 9</fullName>
    </submittedName>
</protein>
<keyword evidence="1" id="KW-0328">Glycosyltransferase</keyword>
<dbReference type="KEGG" id="ipo:Ilyop_2758"/>
<dbReference type="RefSeq" id="WP_013389165.1">
    <property type="nucleotide sequence ID" value="NC_014633.1"/>
</dbReference>
<keyword evidence="4" id="KW-1185">Reference proteome</keyword>
<dbReference type="Proteomes" id="UP000006875">
    <property type="component" value="Plasmid pILYOP01"/>
</dbReference>
<evidence type="ECO:0000256" key="2">
    <source>
        <dbReference type="ARBA" id="ARBA00022679"/>
    </source>
</evidence>
<evidence type="ECO:0000313" key="3">
    <source>
        <dbReference type="EMBL" id="ADO84513.1"/>
    </source>
</evidence>
<dbReference type="GO" id="GO:0009244">
    <property type="term" value="P:lipopolysaccharide core region biosynthetic process"/>
    <property type="evidence" value="ECO:0007669"/>
    <property type="project" value="TreeGrafter"/>
</dbReference>
<reference evidence="3 4" key="1">
    <citation type="journal article" date="2010" name="Stand. Genomic Sci.">
        <title>Complete genome sequence of Ilyobacter polytropus type strain (CuHbu1).</title>
        <authorList>
            <person name="Sikorski J."/>
            <person name="Chertkov O."/>
            <person name="Lapidus A."/>
            <person name="Nolan M."/>
            <person name="Lucas S."/>
            <person name="Del Rio T.G."/>
            <person name="Tice H."/>
            <person name="Cheng J.F."/>
            <person name="Tapia R."/>
            <person name="Han C."/>
            <person name="Goodwin L."/>
            <person name="Pitluck S."/>
            <person name="Liolios K."/>
            <person name="Ivanova N."/>
            <person name="Mavromatis K."/>
            <person name="Mikhailova N."/>
            <person name="Pati A."/>
            <person name="Chen A."/>
            <person name="Palaniappan K."/>
            <person name="Land M."/>
            <person name="Hauser L."/>
            <person name="Chang Y.J."/>
            <person name="Jeffries C.D."/>
            <person name="Brambilla E."/>
            <person name="Yasawong M."/>
            <person name="Rohde M."/>
            <person name="Pukall R."/>
            <person name="Spring S."/>
            <person name="Goker M."/>
            <person name="Woyke T."/>
            <person name="Bristow J."/>
            <person name="Eisen J.A."/>
            <person name="Markowitz V."/>
            <person name="Hugenholtz P."/>
            <person name="Kyrpides N.C."/>
            <person name="Klenk H.P."/>
        </authorList>
    </citation>
    <scope>NUCLEOTIDE SEQUENCE [LARGE SCALE GENOMIC DNA]</scope>
    <source>
        <strain evidence="4">ATCC 51220 / DSM 2926 / LMG 16218 / CuHBu1</strain>
        <plasmid evidence="4">pILYOP01</plasmid>
    </source>
</reference>
<accession>E3HD37</accession>
<dbReference type="Gene3D" id="3.40.50.2000">
    <property type="entry name" value="Glycogen Phosphorylase B"/>
    <property type="match status" value="2"/>
</dbReference>
<dbReference type="OrthoDB" id="89608at2"/>
<dbReference type="PANTHER" id="PTHR30160:SF15">
    <property type="entry name" value="GLYCOSYLTRANSFERASE HI_0523-RELATED"/>
    <property type="match status" value="1"/>
</dbReference>
<dbReference type="HOGENOM" id="CLU_056162_2_0_0"/>
<dbReference type="GO" id="GO:0008713">
    <property type="term" value="F:ADP-heptose-lipopolysaccharide heptosyltransferase activity"/>
    <property type="evidence" value="ECO:0007669"/>
    <property type="project" value="TreeGrafter"/>
</dbReference>
<organism evidence="3 4">
    <name type="scientific">Ilyobacter polytropus (strain ATCC 51220 / DSM 2926 / LMG 16218 / CuHBu1)</name>
    <dbReference type="NCBI Taxonomy" id="572544"/>
    <lineage>
        <taxon>Bacteria</taxon>
        <taxon>Fusobacteriati</taxon>
        <taxon>Fusobacteriota</taxon>
        <taxon>Fusobacteriia</taxon>
        <taxon>Fusobacteriales</taxon>
        <taxon>Fusobacteriaceae</taxon>
        <taxon>Ilyobacter</taxon>
    </lineage>
</organism>
<dbReference type="InterPro" id="IPR051199">
    <property type="entry name" value="LPS_LOS_Heptosyltrfase"/>
</dbReference>
<dbReference type="PANTHER" id="PTHR30160">
    <property type="entry name" value="TETRAACYLDISACCHARIDE 4'-KINASE-RELATED"/>
    <property type="match status" value="1"/>
</dbReference>
<gene>
    <name evidence="3" type="ordered locus">Ilyop_2758</name>
</gene>
<dbReference type="EMBL" id="CP002282">
    <property type="protein sequence ID" value="ADO84513.1"/>
    <property type="molecule type" value="Genomic_DNA"/>
</dbReference>
<dbReference type="CAZy" id="GT9">
    <property type="family name" value="Glycosyltransferase Family 9"/>
</dbReference>